<protein>
    <submittedName>
        <fullName evidence="2">Uncharacterized protein</fullName>
    </submittedName>
</protein>
<proteinExistence type="predicted"/>
<organism evidence="2 3">
    <name type="scientific">Actinoplanes campanulatus</name>
    <dbReference type="NCBI Taxonomy" id="113559"/>
    <lineage>
        <taxon>Bacteria</taxon>
        <taxon>Bacillati</taxon>
        <taxon>Actinomycetota</taxon>
        <taxon>Actinomycetes</taxon>
        <taxon>Micromonosporales</taxon>
        <taxon>Micromonosporaceae</taxon>
        <taxon>Actinoplanes</taxon>
    </lineage>
</organism>
<evidence type="ECO:0000313" key="2">
    <source>
        <dbReference type="EMBL" id="MBB3097344.1"/>
    </source>
</evidence>
<dbReference type="EMBL" id="JACHXF010000011">
    <property type="protein sequence ID" value="MBB3097344.1"/>
    <property type="molecule type" value="Genomic_DNA"/>
</dbReference>
<accession>A0A7W5FGA8</accession>
<reference evidence="2 3" key="1">
    <citation type="submission" date="2020-08" db="EMBL/GenBank/DDBJ databases">
        <title>Genomic Encyclopedia of Type Strains, Phase III (KMG-III): the genomes of soil and plant-associated and newly described type strains.</title>
        <authorList>
            <person name="Whitman W."/>
        </authorList>
    </citation>
    <scope>NUCLEOTIDE SEQUENCE [LARGE SCALE GENOMIC DNA]</scope>
    <source>
        <strain evidence="2 3">CECT 3287</strain>
    </source>
</reference>
<keyword evidence="1" id="KW-0812">Transmembrane</keyword>
<sequence>MDSATLYEVIRNTTRLFAVLMLVKYTLFLLASPFHHTKEAMRRLRAGLLHSHGAGR</sequence>
<gene>
    <name evidence="2" type="ORF">FHR83_005022</name>
</gene>
<evidence type="ECO:0000313" key="3">
    <source>
        <dbReference type="Proteomes" id="UP000590749"/>
    </source>
</evidence>
<evidence type="ECO:0000256" key="1">
    <source>
        <dbReference type="SAM" id="Phobius"/>
    </source>
</evidence>
<keyword evidence="1" id="KW-1133">Transmembrane helix</keyword>
<keyword evidence="1" id="KW-0472">Membrane</keyword>
<name>A0A7W5FGA8_9ACTN</name>
<comment type="caution">
    <text evidence="2">The sequence shown here is derived from an EMBL/GenBank/DDBJ whole genome shotgun (WGS) entry which is preliminary data.</text>
</comment>
<keyword evidence="3" id="KW-1185">Reference proteome</keyword>
<feature type="transmembrane region" description="Helical" evidence="1">
    <location>
        <begin position="16"/>
        <end position="35"/>
    </location>
</feature>
<dbReference type="AlphaFoldDB" id="A0A7W5FGA8"/>
<dbReference type="RefSeq" id="WP_183222776.1">
    <property type="nucleotide sequence ID" value="NZ_BMPW01000011.1"/>
</dbReference>
<dbReference type="Proteomes" id="UP000590749">
    <property type="component" value="Unassembled WGS sequence"/>
</dbReference>